<dbReference type="AlphaFoldDB" id="A0A6B9GGS8"/>
<dbReference type="RefSeq" id="WP_208718678.1">
    <property type="nucleotide sequence ID" value="NZ_CP024770.1"/>
</dbReference>
<dbReference type="Proteomes" id="UP000502005">
    <property type="component" value="Plasmid pNE1B"/>
</dbReference>
<evidence type="ECO:0000313" key="2">
    <source>
        <dbReference type="Proteomes" id="UP000502005"/>
    </source>
</evidence>
<evidence type="ECO:0000313" key="1">
    <source>
        <dbReference type="EMBL" id="QGY32785.1"/>
    </source>
</evidence>
<name>A0A6B9GGS8_PANCY</name>
<accession>A0A6B9GGS8</accession>
<reference evidence="1 2" key="1">
    <citation type="submission" date="2017-11" db="EMBL/GenBank/DDBJ databases">
        <title>Genome sequence of Pantoea cypripedii NE1.</title>
        <authorList>
            <person name="Nascimento F.X."/>
        </authorList>
    </citation>
    <scope>NUCLEOTIDE SEQUENCE [LARGE SCALE GENOMIC DNA]</scope>
    <source>
        <strain evidence="1 2">NE1</strain>
        <plasmid evidence="2">pne1b</plasmid>
    </source>
</reference>
<keyword evidence="1" id="KW-0614">Plasmid</keyword>
<proteinExistence type="predicted"/>
<protein>
    <recommendedName>
        <fullName evidence="3">Neutral/alkaline non-lysosomal ceramidase N-terminal domain-containing protein</fullName>
    </recommendedName>
</protein>
<gene>
    <name evidence="1" type="ORF">CUN67_28010</name>
</gene>
<sequence length="451" mass="47585">MTSRRTVLKTGVGLVAATLLKVKPVMASSSENTLLRAGVGRSNVNLTDLLPIGDFTGEHDALFIRALLLNDGQLSQAMVVVDLTSLALSLVADMKAIVQEITGIPASQVIIIASHSFSTPHIPDTTRGDSLSPQDKKLIEAYCDALRIAIKQAFSGLVPAKMGAGAGFSRIGVNRDVETASGWWLGADESGFSDPHTGVVRIDGRDGQPLAVLINYAVQPAVMDASRNAAGGRLISADLAGFTVSHVETYFGAGTVAFYLPGAAGDQVPYLQANRHVSGTDGKPARKDVHEAGFVIAEMLGERLGNEVGKVCSAIKTGPVKPLALFRKSVSVPVVNFSAKNAPTGPLSAFRYTPAGYADMPITLMRWGDIVFVCVQPELNAVTGALIRNASPFPHTFIVTMADGAAKYMPDKQSYTRFTYEARSSPFAPGAAEKAAAFIVAQLENIKEIAG</sequence>
<organism evidence="1 2">
    <name type="scientific">Pantoea cypripedii</name>
    <name type="common">Pectobacterium cypripedii</name>
    <name type="synonym">Erwinia cypripedii</name>
    <dbReference type="NCBI Taxonomy" id="55209"/>
    <lineage>
        <taxon>Bacteria</taxon>
        <taxon>Pseudomonadati</taxon>
        <taxon>Pseudomonadota</taxon>
        <taxon>Gammaproteobacteria</taxon>
        <taxon>Enterobacterales</taxon>
        <taxon>Erwiniaceae</taxon>
        <taxon>Pantoea</taxon>
    </lineage>
</organism>
<geneLocation type="plasmid" evidence="2">
    <name>pne1b</name>
</geneLocation>
<dbReference type="EMBL" id="CP024770">
    <property type="protein sequence ID" value="QGY32785.1"/>
    <property type="molecule type" value="Genomic_DNA"/>
</dbReference>
<evidence type="ECO:0008006" key="3">
    <source>
        <dbReference type="Google" id="ProtNLM"/>
    </source>
</evidence>